<evidence type="ECO:0000313" key="2">
    <source>
        <dbReference type="EMBL" id="ARB06107.1"/>
    </source>
</evidence>
<feature type="transmembrane region" description="Helical" evidence="1">
    <location>
        <begin position="64"/>
        <end position="85"/>
    </location>
</feature>
<name>A0A1V0DYA1_9CAUD</name>
<keyword evidence="1" id="KW-0472">Membrane</keyword>
<evidence type="ECO:0000313" key="3">
    <source>
        <dbReference type="Proteomes" id="UP000224401"/>
    </source>
</evidence>
<accession>A0A1V0DYA1</accession>
<evidence type="ECO:0000256" key="1">
    <source>
        <dbReference type="SAM" id="Phobius"/>
    </source>
</evidence>
<proteinExistence type="predicted"/>
<dbReference type="EMBL" id="KY606587">
    <property type="protein sequence ID" value="ARB06107.1"/>
    <property type="molecule type" value="Genomic_DNA"/>
</dbReference>
<keyword evidence="1" id="KW-0812">Transmembrane</keyword>
<keyword evidence="1" id="KW-1133">Transmembrane helix</keyword>
<reference evidence="2 3" key="1">
    <citation type="submission" date="2017-02" db="EMBL/GenBank/DDBJ databases">
        <title>A novel roseosiphophage isolated from the oligotrophic South China Sea.</title>
        <authorList>
            <person name="Yang Y."/>
            <person name="Cai L."/>
            <person name="Zhang R."/>
        </authorList>
    </citation>
    <scope>NUCLEOTIDE SEQUENCE [LARGE SCALE GENOMIC DNA]</scope>
</reference>
<protein>
    <submittedName>
        <fullName evidence="2">Uncharacterized protein</fullName>
    </submittedName>
</protein>
<keyword evidence="3" id="KW-1185">Reference proteome</keyword>
<organism evidence="2 3">
    <name type="scientific">Dinoroseobacter phage vB_DshS-R5C</name>
    <dbReference type="NCBI Taxonomy" id="1965368"/>
    <lineage>
        <taxon>Viruses</taxon>
        <taxon>Duplodnaviria</taxon>
        <taxon>Heunggongvirae</taxon>
        <taxon>Uroviricota</taxon>
        <taxon>Caudoviricetes</taxon>
        <taxon>Nanhaivirus</taxon>
        <taxon>Nanhaivirus D5C</taxon>
    </lineage>
</organism>
<sequence>MPDDLSHIEQRLEQHTDRITALELWKAEQATFLAVREERDKHLDRRFDKLEQGVDEVKGYLLKIVWVIVLGILGSLVMFIINGGLAGV</sequence>
<gene>
    <name evidence="2" type="ORF">vBDshSR5C_53</name>
</gene>
<dbReference type="Proteomes" id="UP000224401">
    <property type="component" value="Segment"/>
</dbReference>